<proteinExistence type="predicted"/>
<keyword evidence="1" id="KW-1133">Transmembrane helix</keyword>
<dbReference type="EMBL" id="BK016273">
    <property type="protein sequence ID" value="DAG06525.1"/>
    <property type="molecule type" value="Genomic_DNA"/>
</dbReference>
<evidence type="ECO:0000313" key="2">
    <source>
        <dbReference type="EMBL" id="DAG06525.1"/>
    </source>
</evidence>
<keyword evidence="1" id="KW-0812">Transmembrane</keyword>
<reference evidence="2" key="1">
    <citation type="journal article" date="2021" name="Proc. Natl. Acad. Sci. U.S.A.">
        <title>A Catalog of Tens of Thousands of Viruses from Human Metagenomes Reveals Hidden Associations with Chronic Diseases.</title>
        <authorList>
            <person name="Tisza M.J."/>
            <person name="Buck C.B."/>
        </authorList>
    </citation>
    <scope>NUCLEOTIDE SEQUENCE</scope>
    <source>
        <strain evidence="2">CtsYb1</strain>
    </source>
</reference>
<sequence>MDKKEELDLIMKEIHRQAMMSCILSGIAVGISSLALIIAIIKILQKFSII</sequence>
<feature type="transmembrane region" description="Helical" evidence="1">
    <location>
        <begin position="21"/>
        <end position="44"/>
    </location>
</feature>
<protein>
    <submittedName>
        <fullName evidence="2">Uncharacterized protein</fullName>
    </submittedName>
</protein>
<name>A0A8S5VIC0_9CAUD</name>
<organism evidence="2">
    <name type="scientific">Siphoviridae sp. ctsYb1</name>
    <dbReference type="NCBI Taxonomy" id="2825696"/>
    <lineage>
        <taxon>Viruses</taxon>
        <taxon>Duplodnaviria</taxon>
        <taxon>Heunggongvirae</taxon>
        <taxon>Uroviricota</taxon>
        <taxon>Caudoviricetes</taxon>
    </lineage>
</organism>
<accession>A0A8S5VIC0</accession>
<evidence type="ECO:0000256" key="1">
    <source>
        <dbReference type="SAM" id="Phobius"/>
    </source>
</evidence>
<keyword evidence="1" id="KW-0472">Membrane</keyword>